<sequence length="58" mass="6492">MEDLIWRKSTRSSPNGGQCVEVAVANHVIYVRDSKGSAIVRLEFSEGAWSEFIKKLPV</sequence>
<keyword evidence="3" id="KW-1185">Reference proteome</keyword>
<evidence type="ECO:0000313" key="2">
    <source>
        <dbReference type="EMBL" id="MDQ0367511.1"/>
    </source>
</evidence>
<dbReference type="AlphaFoldDB" id="A0AAE3W1B3"/>
<reference evidence="2 3" key="1">
    <citation type="submission" date="2023-07" db="EMBL/GenBank/DDBJ databases">
        <title>Sequencing the genomes of 1000 actinobacteria strains.</title>
        <authorList>
            <person name="Klenk H.-P."/>
        </authorList>
    </citation>
    <scope>NUCLEOTIDE SEQUENCE [LARGE SCALE GENOMIC DNA]</scope>
    <source>
        <strain evidence="2 3">DSM 44709</strain>
    </source>
</reference>
<evidence type="ECO:0000313" key="3">
    <source>
        <dbReference type="Proteomes" id="UP001240236"/>
    </source>
</evidence>
<name>A0AAE3W1B3_9ACTN</name>
<dbReference type="RefSeq" id="WP_307241592.1">
    <property type="nucleotide sequence ID" value="NZ_JAUSUZ010000001.1"/>
</dbReference>
<protein>
    <recommendedName>
        <fullName evidence="1">DUF397 domain-containing protein</fullName>
    </recommendedName>
</protein>
<gene>
    <name evidence="2" type="ORF">J2S42_004180</name>
</gene>
<organism evidence="2 3">
    <name type="scientific">Catenuloplanes indicus</name>
    <dbReference type="NCBI Taxonomy" id="137267"/>
    <lineage>
        <taxon>Bacteria</taxon>
        <taxon>Bacillati</taxon>
        <taxon>Actinomycetota</taxon>
        <taxon>Actinomycetes</taxon>
        <taxon>Micromonosporales</taxon>
        <taxon>Micromonosporaceae</taxon>
        <taxon>Catenuloplanes</taxon>
    </lineage>
</organism>
<comment type="caution">
    <text evidence="2">The sequence shown here is derived from an EMBL/GenBank/DDBJ whole genome shotgun (WGS) entry which is preliminary data.</text>
</comment>
<dbReference type="InterPro" id="IPR007278">
    <property type="entry name" value="DUF397"/>
</dbReference>
<feature type="domain" description="DUF397" evidence="1">
    <location>
        <begin position="6"/>
        <end position="55"/>
    </location>
</feature>
<dbReference type="Proteomes" id="UP001240236">
    <property type="component" value="Unassembled WGS sequence"/>
</dbReference>
<dbReference type="EMBL" id="JAUSUZ010000001">
    <property type="protein sequence ID" value="MDQ0367511.1"/>
    <property type="molecule type" value="Genomic_DNA"/>
</dbReference>
<proteinExistence type="predicted"/>
<dbReference type="Pfam" id="PF04149">
    <property type="entry name" value="DUF397"/>
    <property type="match status" value="1"/>
</dbReference>
<evidence type="ECO:0000259" key="1">
    <source>
        <dbReference type="Pfam" id="PF04149"/>
    </source>
</evidence>
<accession>A0AAE3W1B3</accession>